<dbReference type="SMART" id="SM00829">
    <property type="entry name" value="PKS_ER"/>
    <property type="match status" value="1"/>
</dbReference>
<keyword evidence="4" id="KW-1185">Reference proteome</keyword>
<dbReference type="Gene3D" id="3.90.180.10">
    <property type="entry name" value="Medium-chain alcohol dehydrogenases, catalytic domain"/>
    <property type="match status" value="1"/>
</dbReference>
<sequence length="335" mass="35909">MFLESTREVRLASRPAGMPTAANFEIATTPVPPLKAGEVLVKNLWMSVDPYMRGRMVDRESYVPPFQVGKALEGGAVGEVVESSSPKFKVGDIVLSSFGWREHFVAADTQVHRVDTRLAPPQAWLGVIGMTGMTAWTGLTRIAHIQAGETVFVSAASGAVGAIAVQIAKLHGCRVVASVGSDEKANWVRELGADAVINYRTAGDLTAALKAAAPEGIDVYFENVGGAHLEAALNALKPNGRVAVCGMIEQYNATEAPKGPSNLAQVIMKRLRLEGFIVSDHWDHYPQFVGEMATWLAAGKIQTRETVREGLEAAPEAFIGLFRGENTGKMLVKLA</sequence>
<dbReference type="PANTHER" id="PTHR43205:SF7">
    <property type="entry name" value="PROSTAGLANDIN REDUCTASE 1"/>
    <property type="match status" value="1"/>
</dbReference>
<protein>
    <submittedName>
        <fullName evidence="3">NADP-dependent oxidoreductase</fullName>
    </submittedName>
</protein>
<evidence type="ECO:0000313" key="3">
    <source>
        <dbReference type="EMBL" id="QSI75992.1"/>
    </source>
</evidence>
<dbReference type="InterPro" id="IPR036291">
    <property type="entry name" value="NAD(P)-bd_dom_sf"/>
</dbReference>
<dbReference type="EMBL" id="CP071060">
    <property type="protein sequence ID" value="QSI75992.1"/>
    <property type="molecule type" value="Genomic_DNA"/>
</dbReference>
<keyword evidence="1" id="KW-0560">Oxidoreductase</keyword>
<dbReference type="InterPro" id="IPR045010">
    <property type="entry name" value="MDR_fam"/>
</dbReference>
<evidence type="ECO:0000259" key="2">
    <source>
        <dbReference type="SMART" id="SM00829"/>
    </source>
</evidence>
<accession>A0ABX7M928</accession>
<dbReference type="SUPFAM" id="SSF51735">
    <property type="entry name" value="NAD(P)-binding Rossmann-fold domains"/>
    <property type="match status" value="1"/>
</dbReference>
<dbReference type="CDD" id="cd05288">
    <property type="entry name" value="PGDH"/>
    <property type="match status" value="1"/>
</dbReference>
<gene>
    <name evidence="3" type="ORF">JY500_16120</name>
</gene>
<proteinExistence type="predicted"/>
<feature type="domain" description="Enoyl reductase (ER)" evidence="2">
    <location>
        <begin position="17"/>
        <end position="332"/>
    </location>
</feature>
<dbReference type="PANTHER" id="PTHR43205">
    <property type="entry name" value="PROSTAGLANDIN REDUCTASE"/>
    <property type="match status" value="1"/>
</dbReference>
<dbReference type="RefSeq" id="WP_206253804.1">
    <property type="nucleotide sequence ID" value="NZ_CP071060.1"/>
</dbReference>
<evidence type="ECO:0000313" key="4">
    <source>
        <dbReference type="Proteomes" id="UP000663570"/>
    </source>
</evidence>
<dbReference type="Proteomes" id="UP000663570">
    <property type="component" value="Chromosome"/>
</dbReference>
<dbReference type="InterPro" id="IPR041694">
    <property type="entry name" value="ADH_N_2"/>
</dbReference>
<dbReference type="Gene3D" id="3.40.50.720">
    <property type="entry name" value="NAD(P)-binding Rossmann-like Domain"/>
    <property type="match status" value="1"/>
</dbReference>
<dbReference type="InterPro" id="IPR020843">
    <property type="entry name" value="ER"/>
</dbReference>
<dbReference type="Pfam" id="PF00107">
    <property type="entry name" value="ADH_zinc_N"/>
    <property type="match status" value="1"/>
</dbReference>
<dbReference type="InterPro" id="IPR013149">
    <property type="entry name" value="ADH-like_C"/>
</dbReference>
<reference evidence="3 4" key="1">
    <citation type="submission" date="2021-02" db="EMBL/GenBank/DDBJ databases">
        <title>Niveibacterium changnyeongensis HC41.</title>
        <authorList>
            <person name="Kang M."/>
        </authorList>
    </citation>
    <scope>NUCLEOTIDE SEQUENCE [LARGE SCALE GENOMIC DNA]</scope>
    <source>
        <strain evidence="3 4">HC41</strain>
    </source>
</reference>
<evidence type="ECO:0000256" key="1">
    <source>
        <dbReference type="ARBA" id="ARBA00023002"/>
    </source>
</evidence>
<dbReference type="Pfam" id="PF16884">
    <property type="entry name" value="ADH_N_2"/>
    <property type="match status" value="1"/>
</dbReference>
<dbReference type="SUPFAM" id="SSF50129">
    <property type="entry name" value="GroES-like"/>
    <property type="match status" value="2"/>
</dbReference>
<dbReference type="InterPro" id="IPR011032">
    <property type="entry name" value="GroES-like_sf"/>
</dbReference>
<name>A0ABX7M928_9RHOO</name>
<organism evidence="3 4">
    <name type="scientific">Niveibacterium microcysteis</name>
    <dbReference type="NCBI Taxonomy" id="2811415"/>
    <lineage>
        <taxon>Bacteria</taxon>
        <taxon>Pseudomonadati</taxon>
        <taxon>Pseudomonadota</taxon>
        <taxon>Betaproteobacteria</taxon>
        <taxon>Rhodocyclales</taxon>
        <taxon>Rhodocyclaceae</taxon>
        <taxon>Niveibacterium</taxon>
    </lineage>
</organism>